<dbReference type="Pfam" id="PF00550">
    <property type="entry name" value="PP-binding"/>
    <property type="match status" value="1"/>
</dbReference>
<dbReference type="AlphaFoldDB" id="A0A6A6J784"/>
<dbReference type="PROSITE" id="PS50075">
    <property type="entry name" value="CARRIER"/>
    <property type="match status" value="1"/>
</dbReference>
<evidence type="ECO:0000313" key="3">
    <source>
        <dbReference type="EMBL" id="KAF2272057.1"/>
    </source>
</evidence>
<proteinExistence type="predicted"/>
<evidence type="ECO:0000259" key="2">
    <source>
        <dbReference type="PROSITE" id="PS50075"/>
    </source>
</evidence>
<dbReference type="GeneID" id="54555315"/>
<dbReference type="InterPro" id="IPR009081">
    <property type="entry name" value="PP-bd_ACP"/>
</dbReference>
<evidence type="ECO:0000313" key="4">
    <source>
        <dbReference type="Proteomes" id="UP000800097"/>
    </source>
</evidence>
<feature type="non-terminal residue" evidence="3">
    <location>
        <position position="252"/>
    </location>
</feature>
<dbReference type="Gene3D" id="1.10.1200.10">
    <property type="entry name" value="ACP-like"/>
    <property type="match status" value="1"/>
</dbReference>
<keyword evidence="4" id="KW-1185">Reference proteome</keyword>
<feature type="region of interest" description="Disordered" evidence="1">
    <location>
        <begin position="119"/>
        <end position="174"/>
    </location>
</feature>
<dbReference type="EMBL" id="ML986527">
    <property type="protein sequence ID" value="KAF2272057.1"/>
    <property type="molecule type" value="Genomic_DNA"/>
</dbReference>
<dbReference type="InterPro" id="IPR036736">
    <property type="entry name" value="ACP-like_sf"/>
</dbReference>
<name>A0A6A6J784_WESOR</name>
<reference evidence="3" key="1">
    <citation type="journal article" date="2020" name="Stud. Mycol.">
        <title>101 Dothideomycetes genomes: a test case for predicting lifestyles and emergence of pathogens.</title>
        <authorList>
            <person name="Haridas S."/>
            <person name="Albert R."/>
            <person name="Binder M."/>
            <person name="Bloem J."/>
            <person name="Labutti K."/>
            <person name="Salamov A."/>
            <person name="Andreopoulos B."/>
            <person name="Baker S."/>
            <person name="Barry K."/>
            <person name="Bills G."/>
            <person name="Bluhm B."/>
            <person name="Cannon C."/>
            <person name="Castanera R."/>
            <person name="Culley D."/>
            <person name="Daum C."/>
            <person name="Ezra D."/>
            <person name="Gonzalez J."/>
            <person name="Henrissat B."/>
            <person name="Kuo A."/>
            <person name="Liang C."/>
            <person name="Lipzen A."/>
            <person name="Lutzoni F."/>
            <person name="Magnuson J."/>
            <person name="Mondo S."/>
            <person name="Nolan M."/>
            <person name="Ohm R."/>
            <person name="Pangilinan J."/>
            <person name="Park H.-J."/>
            <person name="Ramirez L."/>
            <person name="Alfaro M."/>
            <person name="Sun H."/>
            <person name="Tritt A."/>
            <person name="Yoshinaga Y."/>
            <person name="Zwiers L.-H."/>
            <person name="Turgeon B."/>
            <person name="Goodwin S."/>
            <person name="Spatafora J."/>
            <person name="Crous P."/>
            <person name="Grigoriev I."/>
        </authorList>
    </citation>
    <scope>NUCLEOTIDE SEQUENCE</scope>
    <source>
        <strain evidence="3">CBS 379.55</strain>
    </source>
</reference>
<dbReference type="Gene3D" id="3.10.129.110">
    <property type="entry name" value="Polyketide synthase dehydratase"/>
    <property type="match status" value="1"/>
</dbReference>
<gene>
    <name evidence="3" type="ORF">EI97DRAFT_485417</name>
</gene>
<dbReference type="RefSeq" id="XP_033649596.1">
    <property type="nucleotide sequence ID" value="XM_033802140.1"/>
</dbReference>
<dbReference type="Proteomes" id="UP000800097">
    <property type="component" value="Unassembled WGS sequence"/>
</dbReference>
<feature type="domain" description="Carrier" evidence="2">
    <location>
        <begin position="176"/>
        <end position="250"/>
    </location>
</feature>
<organism evidence="3 4">
    <name type="scientific">Westerdykella ornata</name>
    <dbReference type="NCBI Taxonomy" id="318751"/>
    <lineage>
        <taxon>Eukaryota</taxon>
        <taxon>Fungi</taxon>
        <taxon>Dikarya</taxon>
        <taxon>Ascomycota</taxon>
        <taxon>Pezizomycotina</taxon>
        <taxon>Dothideomycetes</taxon>
        <taxon>Pleosporomycetidae</taxon>
        <taxon>Pleosporales</taxon>
        <taxon>Sporormiaceae</taxon>
        <taxon>Westerdykella</taxon>
    </lineage>
</organism>
<dbReference type="SUPFAM" id="SSF47336">
    <property type="entry name" value="ACP-like"/>
    <property type="match status" value="1"/>
</dbReference>
<sequence>MATSMKLSPRSSSWRDLQAQHLLATRAGSTQSPKCRDLSSTAALQRLLIWSSSQTGWESLKMAKALSYKTEYMCYVRMQASDSPGLYLGDGSLFHGDEAIAVATGLKFHEVRKENLHKVLPGSRNLSGRTAARDPPLAQSPVAVRKENISPASQPVARQKSQPSRPSRIERAPQTSNSFPKVLGVLSQEIGVRSEELANDAAFENLGIDSLLTISIGSRLKDELQPDLPLTLFTECATVSQLRDFFQKTVDA</sequence>
<accession>A0A6A6J784</accession>
<dbReference type="InterPro" id="IPR042104">
    <property type="entry name" value="PKS_dehydratase_sf"/>
</dbReference>
<evidence type="ECO:0000256" key="1">
    <source>
        <dbReference type="SAM" id="MobiDB-lite"/>
    </source>
</evidence>
<dbReference type="OrthoDB" id="329835at2759"/>
<protein>
    <recommendedName>
        <fullName evidence="2">Carrier domain-containing protein</fullName>
    </recommendedName>
</protein>